<dbReference type="CDD" id="cd01650">
    <property type="entry name" value="RT_nLTR_like"/>
    <property type="match status" value="1"/>
</dbReference>
<gene>
    <name evidence="2" type="ORF">FSB_LOCUS16924</name>
</gene>
<dbReference type="PROSITE" id="PS50878">
    <property type="entry name" value="RT_POL"/>
    <property type="match status" value="1"/>
</dbReference>
<dbReference type="InterPro" id="IPR043502">
    <property type="entry name" value="DNA/RNA_pol_sf"/>
</dbReference>
<dbReference type="InterPro" id="IPR036691">
    <property type="entry name" value="Endo/exonu/phosph_ase_sf"/>
</dbReference>
<dbReference type="Gene3D" id="3.60.10.10">
    <property type="entry name" value="Endonuclease/exonuclease/phosphatase"/>
    <property type="match status" value="1"/>
</dbReference>
<sequence>MKTLSLNCRGLGNLQTVNELHSMVKKEGPNIVFLMETRLPVRSLEWLQVRLGMRACLGVERNGTGGSTWLLTGFYGHPERTMRSHSWNLLRHLHASQARPWLVLGDFNEIISLEEKWGGGDRNFHQMNAFREVLLDCSLQDLGYIGADFTWTNGRYDGGLVRVRLDRENIQSVPSTRHRRKLFRFEKSWLREQGCEESIAAAWDIHPIGTAMFRVTQKIKQRRINLLQWSQSLVKATPRLIDSKQRELEELEMRRSEDYDANAVNGLRRELNGDRNTKFFHACASQRKRTNTIAGLRDATDRMQSAPAEVARIATDYFNGLFTSSNPQNIEEVIRATDSVVTPTMNNTLLCPFIETEVRTALFQMYPSKAPGPDVPTPQRMTQFRPISLCNVLYKIASKMLVNRMKTMLPQVISDSQSTFVPGRMITDNVIIAFETLHYLKNLRGGQNYQMAVKLDMSKAYDRVEWDFLRAMMLRLGFHVKPTRGLRQGDPLSPYLFLICAEGLSALLRKAERDSLLRGVSICRGGPRISHLFFADDSIIFCKASHNNCGALQTILTSYANAFGQVVNGDKTAIFFSHNTPMQHRESLAAFMGTSIATQFDKYLGLPAILGRSKKRAFSEVKERIWRRLQGWKEKLLSQSGREILIKAVVQAIPTYAMSCFMFPAGLCAEISSMATRFWWGQKDGERKIHWLSKQKLMKAKKEGGIGFRDIALFNKALLAKQAWRLLQNPSSLVFRMLKAKYFPHTSFLEATMPHNASYLWRSICDSKVVLKAGLRWKVGNGEIIKIWKDKWLPCPTTYRVISPRQVLEENAMVDRLINRDTMQWRSDLLDSVFLPRDAEIIRAIPLSARQPRDCLIWTGTKKGLFIVKSAYNMLISQAQAAEASTSSSSSGESHLWSSIWSASVPPKVRTFVWRACKDILPTQTKLFDKRCIHTYTCLWCCEEAETSDHVLWQCEFAQKVWKECPARIRAHYDERTTFKEFILSCFKDLASPAIEIVLTTAWYLWRARNALQWENKCSNVSEICLSAAGLALDFLESGQLLNDTFCGASPVWSHWKTPGPNHYKLNVAYSLNPGHNLAGLGVLVRDSSGAVAAALCARLRWDGDVLQAHARSLLIALQFAYDAGLRNLEVDVGCQELLGLISKGSPCFASMGVLIDDICHWHLSFEFLSFSFIKKDCNKAVCALATEALSSHIEQVWLEDHPACISSFVQFDSLQ</sequence>
<dbReference type="SUPFAM" id="SSF56672">
    <property type="entry name" value="DNA/RNA polymerases"/>
    <property type="match status" value="1"/>
</dbReference>
<dbReference type="InterPro" id="IPR000477">
    <property type="entry name" value="RT_dom"/>
</dbReference>
<dbReference type="InterPro" id="IPR044730">
    <property type="entry name" value="RNase_H-like_dom_plant"/>
</dbReference>
<dbReference type="PANTHER" id="PTHR33116:SF86">
    <property type="entry name" value="REVERSE TRANSCRIPTASE DOMAIN-CONTAINING PROTEIN"/>
    <property type="match status" value="1"/>
</dbReference>
<dbReference type="InterPro" id="IPR002156">
    <property type="entry name" value="RNaseH_domain"/>
</dbReference>
<dbReference type="Pfam" id="PF13966">
    <property type="entry name" value="zf-RVT"/>
    <property type="match status" value="1"/>
</dbReference>
<name>A0A2N9FP52_FAGSY</name>
<dbReference type="InterPro" id="IPR026960">
    <property type="entry name" value="RVT-Znf"/>
</dbReference>
<dbReference type="Pfam" id="PF00078">
    <property type="entry name" value="RVT_1"/>
    <property type="match status" value="1"/>
</dbReference>
<feature type="domain" description="Reverse transcriptase" evidence="1">
    <location>
        <begin position="358"/>
        <end position="596"/>
    </location>
</feature>
<protein>
    <recommendedName>
        <fullName evidence="1">Reverse transcriptase domain-containing protein</fullName>
    </recommendedName>
</protein>
<dbReference type="Pfam" id="PF13456">
    <property type="entry name" value="RVT_3"/>
    <property type="match status" value="1"/>
</dbReference>
<dbReference type="GO" id="GO:0003676">
    <property type="term" value="F:nucleic acid binding"/>
    <property type="evidence" value="ECO:0007669"/>
    <property type="project" value="InterPro"/>
</dbReference>
<organism evidence="2">
    <name type="scientific">Fagus sylvatica</name>
    <name type="common">Beechnut</name>
    <dbReference type="NCBI Taxonomy" id="28930"/>
    <lineage>
        <taxon>Eukaryota</taxon>
        <taxon>Viridiplantae</taxon>
        <taxon>Streptophyta</taxon>
        <taxon>Embryophyta</taxon>
        <taxon>Tracheophyta</taxon>
        <taxon>Spermatophyta</taxon>
        <taxon>Magnoliopsida</taxon>
        <taxon>eudicotyledons</taxon>
        <taxon>Gunneridae</taxon>
        <taxon>Pentapetalae</taxon>
        <taxon>rosids</taxon>
        <taxon>fabids</taxon>
        <taxon>Fagales</taxon>
        <taxon>Fagaceae</taxon>
        <taxon>Fagus</taxon>
    </lineage>
</organism>
<dbReference type="GO" id="GO:0004523">
    <property type="term" value="F:RNA-DNA hybrid ribonuclease activity"/>
    <property type="evidence" value="ECO:0007669"/>
    <property type="project" value="InterPro"/>
</dbReference>
<dbReference type="InterPro" id="IPR005135">
    <property type="entry name" value="Endo/exonuclease/phosphatase"/>
</dbReference>
<evidence type="ECO:0000259" key="1">
    <source>
        <dbReference type="PROSITE" id="PS50878"/>
    </source>
</evidence>
<proteinExistence type="predicted"/>
<accession>A0A2N9FP52</accession>
<dbReference type="AlphaFoldDB" id="A0A2N9FP52"/>
<dbReference type="Pfam" id="PF03372">
    <property type="entry name" value="Exo_endo_phos"/>
    <property type="match status" value="1"/>
</dbReference>
<evidence type="ECO:0000313" key="2">
    <source>
        <dbReference type="EMBL" id="SPC89042.1"/>
    </source>
</evidence>
<dbReference type="SUPFAM" id="SSF56219">
    <property type="entry name" value="DNase I-like"/>
    <property type="match status" value="1"/>
</dbReference>
<reference evidence="2" key="1">
    <citation type="submission" date="2018-02" db="EMBL/GenBank/DDBJ databases">
        <authorList>
            <person name="Cohen D.B."/>
            <person name="Kent A.D."/>
        </authorList>
    </citation>
    <scope>NUCLEOTIDE SEQUENCE</scope>
</reference>
<dbReference type="CDD" id="cd06222">
    <property type="entry name" value="RNase_H_like"/>
    <property type="match status" value="1"/>
</dbReference>
<dbReference type="PANTHER" id="PTHR33116">
    <property type="entry name" value="REVERSE TRANSCRIPTASE ZINC-BINDING DOMAIN-CONTAINING PROTEIN-RELATED-RELATED"/>
    <property type="match status" value="1"/>
</dbReference>
<dbReference type="EMBL" id="OIVN01001039">
    <property type="protein sequence ID" value="SPC89042.1"/>
    <property type="molecule type" value="Genomic_DNA"/>
</dbReference>